<name>A0A1B8GE87_9PEZI</name>
<protein>
    <recommendedName>
        <fullName evidence="4">BZIP domain-containing protein</fullName>
    </recommendedName>
</protein>
<dbReference type="CDD" id="cd14688">
    <property type="entry name" value="bZIP_YAP"/>
    <property type="match status" value="1"/>
</dbReference>
<dbReference type="RefSeq" id="XP_018127874.1">
    <property type="nucleotide sequence ID" value="XM_018276399.2"/>
</dbReference>
<dbReference type="PANTHER" id="PTHR38116">
    <property type="entry name" value="CHROMOSOME 7, WHOLE GENOME SHOTGUN SEQUENCE"/>
    <property type="match status" value="1"/>
</dbReference>
<dbReference type="PANTHER" id="PTHR38116:SF1">
    <property type="entry name" value="BZIP DOMAIN-CONTAINING PROTEIN"/>
    <property type="match status" value="1"/>
</dbReference>
<sequence length="323" mass="37356">MFVGDRNEMPPAVELTQMKHQVEVRGPEDDWTGITNAAERRKLQNRLHQRTYRRRRAAKPSTPNSKNNERPAAVISPQTTRLCGKFRGLIAAVEHIIKAQYEDGNPQRPRSTQSRLLGAVASNDRLIEHSPLSISRGQLEVIMAKFEEMAYRDYMLGSPRVDQLLTLIQFNVFRALISNTRTMGWSLGWLESSDDILSPWNNHPKNIEPQCPQALRPTDLQRTIEHHPWIDLWPIPMMRDNLLLAGDSYDEDQLCNDLVEFEDIPNEQTGLTVWGEPWDPAGWEVSDTFLRNWGWTVKGCIELQKSTNYWRARRGEEPLVFNF</sequence>
<feature type="compositionally biased region" description="Basic residues" evidence="1">
    <location>
        <begin position="48"/>
        <end position="58"/>
    </location>
</feature>
<dbReference type="Proteomes" id="UP000091956">
    <property type="component" value="Unassembled WGS sequence"/>
</dbReference>
<evidence type="ECO:0000256" key="1">
    <source>
        <dbReference type="SAM" id="MobiDB-lite"/>
    </source>
</evidence>
<evidence type="ECO:0000313" key="3">
    <source>
        <dbReference type="Proteomes" id="UP000091956"/>
    </source>
</evidence>
<dbReference type="GeneID" id="28840348"/>
<proteinExistence type="predicted"/>
<dbReference type="EMBL" id="KV460246">
    <property type="protein sequence ID" value="OBT94141.1"/>
    <property type="molecule type" value="Genomic_DNA"/>
</dbReference>
<dbReference type="STRING" id="342668.A0A1B8GE87"/>
<reference evidence="3" key="2">
    <citation type="journal article" date="2018" name="Nat. Commun.">
        <title>Extreme sensitivity to ultraviolet light in the fungal pathogen causing white-nose syndrome of bats.</title>
        <authorList>
            <person name="Palmer J.M."/>
            <person name="Drees K.P."/>
            <person name="Foster J.T."/>
            <person name="Lindner D.L."/>
        </authorList>
    </citation>
    <scope>NUCLEOTIDE SEQUENCE [LARGE SCALE GENOMIC DNA]</scope>
    <source>
        <strain evidence="3">UAMH 10579</strain>
    </source>
</reference>
<keyword evidence="3" id="KW-1185">Reference proteome</keyword>
<feature type="region of interest" description="Disordered" evidence="1">
    <location>
        <begin position="48"/>
        <end position="71"/>
    </location>
</feature>
<organism evidence="2 3">
    <name type="scientific">Pseudogymnoascus verrucosus</name>
    <dbReference type="NCBI Taxonomy" id="342668"/>
    <lineage>
        <taxon>Eukaryota</taxon>
        <taxon>Fungi</taxon>
        <taxon>Dikarya</taxon>
        <taxon>Ascomycota</taxon>
        <taxon>Pezizomycotina</taxon>
        <taxon>Leotiomycetes</taxon>
        <taxon>Thelebolales</taxon>
        <taxon>Thelebolaceae</taxon>
        <taxon>Pseudogymnoascus</taxon>
    </lineage>
</organism>
<gene>
    <name evidence="2" type="ORF">VE01_06962</name>
</gene>
<dbReference type="AlphaFoldDB" id="A0A1B8GE87"/>
<dbReference type="Pfam" id="PF11905">
    <property type="entry name" value="DUF3425"/>
    <property type="match status" value="1"/>
</dbReference>
<dbReference type="OrthoDB" id="2245989at2759"/>
<evidence type="ECO:0000313" key="2">
    <source>
        <dbReference type="EMBL" id="OBT94141.1"/>
    </source>
</evidence>
<accession>A0A1B8GE87</accession>
<reference evidence="2 3" key="1">
    <citation type="submission" date="2016-03" db="EMBL/GenBank/DDBJ databases">
        <title>Comparative genomics of Pseudogymnoascus destructans, the fungus causing white-nose syndrome of bats.</title>
        <authorList>
            <person name="Palmer J.M."/>
            <person name="Drees K.P."/>
            <person name="Foster J.T."/>
            <person name="Lindner D.L."/>
        </authorList>
    </citation>
    <scope>NUCLEOTIDE SEQUENCE [LARGE SCALE GENOMIC DNA]</scope>
    <source>
        <strain evidence="2 3">UAMH 10579</strain>
    </source>
</reference>
<evidence type="ECO:0008006" key="4">
    <source>
        <dbReference type="Google" id="ProtNLM"/>
    </source>
</evidence>
<dbReference type="InterPro" id="IPR021833">
    <property type="entry name" value="DUF3425"/>
</dbReference>